<dbReference type="PANTHER" id="PTHR33925">
    <property type="entry name" value="PLASTID DIVISION PROTEIN CDP1, CHLOROPLASTIC-RELATED"/>
    <property type="match status" value="1"/>
</dbReference>
<dbReference type="KEGG" id="wna:KA717_16185"/>
<protein>
    <submittedName>
        <fullName evidence="4">IMS domain-containing protein</fullName>
    </submittedName>
</protein>
<dbReference type="InterPro" id="IPR036869">
    <property type="entry name" value="J_dom_sf"/>
</dbReference>
<dbReference type="InterPro" id="IPR058032">
    <property type="entry name" value="CDP1-like_a_solenoid_1"/>
</dbReference>
<dbReference type="Proteomes" id="UP001065613">
    <property type="component" value="Chromosome"/>
</dbReference>
<dbReference type="PROSITE" id="PS50076">
    <property type="entry name" value="DNAJ_2"/>
    <property type="match status" value="1"/>
</dbReference>
<dbReference type="SUPFAM" id="SSF46565">
    <property type="entry name" value="Chaperone J-domain"/>
    <property type="match status" value="1"/>
</dbReference>
<evidence type="ECO:0000256" key="2">
    <source>
        <dbReference type="SAM" id="Phobius"/>
    </source>
</evidence>
<dbReference type="InterPro" id="IPR025344">
    <property type="entry name" value="CDP1-like_IMS"/>
</dbReference>
<dbReference type="PANTHER" id="PTHR33925:SF1">
    <property type="entry name" value="PROTEIN ACCUMULATION AND REPLICATION OF CHLOROPLASTS 6, CHLOROPLASTIC"/>
    <property type="match status" value="1"/>
</dbReference>
<reference evidence="4" key="1">
    <citation type="submission" date="2021-04" db="EMBL/GenBank/DDBJ databases">
        <title>Genome sequence of Woronichinia naegeliana from Washington state freshwater lake bloom.</title>
        <authorList>
            <person name="Dreher T.W."/>
        </authorList>
    </citation>
    <scope>NUCLEOTIDE SEQUENCE</scope>
    <source>
        <strain evidence="4">WA131</strain>
    </source>
</reference>
<dbReference type="InterPro" id="IPR044685">
    <property type="entry name" value="CPD1-like"/>
</dbReference>
<feature type="domain" description="J" evidence="3">
    <location>
        <begin position="6"/>
        <end position="70"/>
    </location>
</feature>
<organism evidence="4">
    <name type="scientific">Woronichinia naegeliana WA131</name>
    <dbReference type="NCBI Taxonomy" id="2824559"/>
    <lineage>
        <taxon>Bacteria</taxon>
        <taxon>Bacillati</taxon>
        <taxon>Cyanobacteriota</taxon>
        <taxon>Cyanophyceae</taxon>
        <taxon>Synechococcales</taxon>
        <taxon>Coelosphaeriaceae</taxon>
        <taxon>Woronichinia</taxon>
    </lineage>
</organism>
<accession>A0A977PYN4</accession>
<keyword evidence="2" id="KW-1133">Transmembrane helix</keyword>
<dbReference type="CDD" id="cd06257">
    <property type="entry name" value="DnaJ"/>
    <property type="match status" value="1"/>
</dbReference>
<dbReference type="InterPro" id="IPR001623">
    <property type="entry name" value="DnaJ_domain"/>
</dbReference>
<dbReference type="Pfam" id="PF00226">
    <property type="entry name" value="DnaJ"/>
    <property type="match status" value="1"/>
</dbReference>
<gene>
    <name evidence="4" type="ORF">KA717_16185</name>
</gene>
<sequence>MRIPLDYYRVLGIPLQIAEDQISQAYQDRLIQLPRREYSEAAITSRNQLLQDAYRVLGDANQRQAYVQRWWGLSEANDLASQSGDLETINVEENTEAEEQETIGPLLAESLTVSVADELGDQNPSLEIPPEQLVGALLILQELGEYELVLQFAESALYQAIDPLILLETRADLVLTAALSYLELSREQWQMENYEESANRGIKGLAWLQQEDLFPTVQTEIRNELFKLRPYRILELLTLEDIDSLERQKGLQLLRDMIHDRFGIEGKGNDRSGLGVDDFLQFIQQLRSYLTVEEQEHLFLSEVDRPSVVASYLAVYALLAKAIAVKQPASLGQCRTLLVQMKNRQDVALEAAICALLLGQTEEALSALTQSRDQKAIAFIQEQSQGSPDLLPGLCTYTEHWLQNEIFPCFRDLSEQTVSLDDYFANTDVQSYLETLYSDVSIPVAAVSSATDQENTMARNLAKHQDDIPSSHPARRRRGMNSRSQSLHQSSRSNSGGTATLTAPGMEKWENNQRPQAFVENVTNFFEGQSDADSNYALPVSADKPFSKRRKRRRITVNPVRLSLVLLTAIACLGGGIFLWKHMGSPLAALEAEQLDIQLAQSPIEIPDLKAAGFMEVPLGPLTTASAQQLIELWVNSKAAAFGPKHDVNRLSGILTGVLLQQWQNRANLEKRQNSYRQYQHKVEVIEVKTNPVNPNQATIVAKVKEATEYFSASNPAKPRKTESDSLTVRYEVIRQEEGWRIQGAKVLPN</sequence>
<dbReference type="Gene3D" id="1.10.287.110">
    <property type="entry name" value="DnaJ domain"/>
    <property type="match status" value="1"/>
</dbReference>
<dbReference type="Pfam" id="PF25515">
    <property type="entry name" value="Arm_PDR"/>
    <property type="match status" value="1"/>
</dbReference>
<dbReference type="Pfam" id="PF13355">
    <property type="entry name" value="ARC6-like_IMS"/>
    <property type="match status" value="1"/>
</dbReference>
<evidence type="ECO:0000256" key="1">
    <source>
        <dbReference type="SAM" id="MobiDB-lite"/>
    </source>
</evidence>
<keyword evidence="2" id="KW-0812">Transmembrane</keyword>
<feature type="region of interest" description="Disordered" evidence="1">
    <location>
        <begin position="460"/>
        <end position="503"/>
    </location>
</feature>
<evidence type="ECO:0000259" key="3">
    <source>
        <dbReference type="PROSITE" id="PS50076"/>
    </source>
</evidence>
<dbReference type="Pfam" id="PF23468">
    <property type="entry name" value="ARC6"/>
    <property type="match status" value="1"/>
</dbReference>
<dbReference type="EMBL" id="CP073041">
    <property type="protein sequence ID" value="UXE63942.1"/>
    <property type="molecule type" value="Genomic_DNA"/>
</dbReference>
<keyword evidence="2" id="KW-0472">Membrane</keyword>
<feature type="transmembrane region" description="Helical" evidence="2">
    <location>
        <begin position="559"/>
        <end position="580"/>
    </location>
</feature>
<dbReference type="InterPro" id="IPR057137">
    <property type="entry name" value="CDP1-like_a_solenoid_2"/>
</dbReference>
<evidence type="ECO:0000313" key="4">
    <source>
        <dbReference type="EMBL" id="UXE63942.1"/>
    </source>
</evidence>
<name>A0A977PYN4_9CYAN</name>
<dbReference type="AlphaFoldDB" id="A0A977PYN4"/>
<proteinExistence type="predicted"/>
<feature type="compositionally biased region" description="Low complexity" evidence="1">
    <location>
        <begin position="481"/>
        <end position="495"/>
    </location>
</feature>